<accession>A0ABU0JQI3</accession>
<comment type="caution">
    <text evidence="3">The sequence shown here is derived from an EMBL/GenBank/DDBJ whole genome shotgun (WGS) entry which is preliminary data.</text>
</comment>
<dbReference type="RefSeq" id="WP_307355410.1">
    <property type="nucleotide sequence ID" value="NZ_BAAACJ010000032.1"/>
</dbReference>
<reference evidence="3 4" key="1">
    <citation type="submission" date="2023-07" db="EMBL/GenBank/DDBJ databases">
        <title>Genomic Encyclopedia of Type Strains, Phase IV (KMG-IV): sequencing the most valuable type-strain genomes for metagenomic binning, comparative biology and taxonomic classification.</title>
        <authorList>
            <person name="Goeker M."/>
        </authorList>
    </citation>
    <scope>NUCLEOTIDE SEQUENCE [LARGE SCALE GENOMIC DNA]</scope>
    <source>
        <strain evidence="3 4">DSM 1400</strain>
    </source>
</reference>
<evidence type="ECO:0000256" key="1">
    <source>
        <dbReference type="HAMAP-Rule" id="MF_01845"/>
    </source>
</evidence>
<proteinExistence type="inferred from homology"/>
<keyword evidence="4" id="KW-1185">Reference proteome</keyword>
<dbReference type="PIRSF" id="PIRSF006054">
    <property type="entry name" value="UCP006054"/>
    <property type="match status" value="1"/>
</dbReference>
<comment type="similarity">
    <text evidence="1">Belongs to the UPF0597 family.</text>
</comment>
<evidence type="ECO:0000313" key="4">
    <source>
        <dbReference type="Proteomes" id="UP001224418"/>
    </source>
</evidence>
<sequence length="432" mass="45933">MKTHNENYFIQLLTKEIVPALGCTEPIAVALAASKSSETLGGLIDNIEVYVSNNILKNGMGVGIPGTGMVGLNIAAALGCIGGNSKAGLEVLKNINKEDIYKSKQLLKENKVTVLPKKVPNKLYVEVTCNGINGKCTTIIKDNHSNIVSVKLNNKLIVNNEIEDSKKEQQCCCTEEIQHTNIDEIYDFVMNVDHNKISFLLDGAEMNKKIGVEGITNDYGLKVGKTIYSKMKSGLIGDDIQNYAMALTAGASDARMAGCMLPVMSNSGSGNQGLTVMLPVVAVCEKLKVSKETQIRALALANLIAIHIKSYLGRLSALCGCVVSASGASAGIVYLLGGDLKKIKYAIKNMAGNIVGMICDGAKTGCALKVSTGVSAAMQSALLAMDNIEISCQDGIINDNIEETIKNLAKIGSEGMKETDNLILDIMTSKKC</sequence>
<dbReference type="Proteomes" id="UP001224418">
    <property type="component" value="Unassembled WGS sequence"/>
</dbReference>
<dbReference type="PANTHER" id="PTHR30501">
    <property type="entry name" value="UPF0597 PROTEIN YHAM"/>
    <property type="match status" value="1"/>
</dbReference>
<dbReference type="InterPro" id="IPR005130">
    <property type="entry name" value="Ser_deHydtase-like_asu"/>
</dbReference>
<evidence type="ECO:0000259" key="2">
    <source>
        <dbReference type="Pfam" id="PF03313"/>
    </source>
</evidence>
<dbReference type="Pfam" id="PF03313">
    <property type="entry name" value="SDH_alpha"/>
    <property type="match status" value="1"/>
</dbReference>
<dbReference type="InterPro" id="IPR021144">
    <property type="entry name" value="UPF0597"/>
</dbReference>
<dbReference type="EMBL" id="JAUSWN010000007">
    <property type="protein sequence ID" value="MDQ0479324.1"/>
    <property type="molecule type" value="Genomic_DNA"/>
</dbReference>
<organism evidence="3 4">
    <name type="scientific">Hathewaya limosa</name>
    <name type="common">Clostridium limosum</name>
    <dbReference type="NCBI Taxonomy" id="1536"/>
    <lineage>
        <taxon>Bacteria</taxon>
        <taxon>Bacillati</taxon>
        <taxon>Bacillota</taxon>
        <taxon>Clostridia</taxon>
        <taxon>Eubacteriales</taxon>
        <taxon>Clostridiaceae</taxon>
        <taxon>Hathewaya</taxon>
    </lineage>
</organism>
<dbReference type="HAMAP" id="MF_01845">
    <property type="entry name" value="UPF0597"/>
    <property type="match status" value="1"/>
</dbReference>
<name>A0ABU0JQI3_HATLI</name>
<protein>
    <recommendedName>
        <fullName evidence="1">UPF0597 protein QOZ93_001065</fullName>
    </recommendedName>
</protein>
<evidence type="ECO:0000313" key="3">
    <source>
        <dbReference type="EMBL" id="MDQ0479324.1"/>
    </source>
</evidence>
<dbReference type="PANTHER" id="PTHR30501:SF2">
    <property type="entry name" value="UPF0597 PROTEIN YHAM"/>
    <property type="match status" value="1"/>
</dbReference>
<gene>
    <name evidence="3" type="ORF">QOZ93_001065</name>
</gene>
<feature type="domain" description="Serine dehydratase-like alpha subunit" evidence="2">
    <location>
        <begin position="87"/>
        <end position="424"/>
    </location>
</feature>